<proteinExistence type="predicted"/>
<organism evidence="1 2">
    <name type="scientific">Pedobacter ginsenosidimutans</name>
    <dbReference type="NCBI Taxonomy" id="687842"/>
    <lineage>
        <taxon>Bacteria</taxon>
        <taxon>Pseudomonadati</taxon>
        <taxon>Bacteroidota</taxon>
        <taxon>Sphingobacteriia</taxon>
        <taxon>Sphingobacteriales</taxon>
        <taxon>Sphingobacteriaceae</taxon>
        <taxon>Pedobacter</taxon>
    </lineage>
</organism>
<keyword evidence="2" id="KW-1185">Reference proteome</keyword>
<name>A0A0T5VKS9_9SPHI</name>
<gene>
    <name evidence="1" type="ORF">ASU31_19170</name>
</gene>
<evidence type="ECO:0000313" key="2">
    <source>
        <dbReference type="Proteomes" id="UP000051950"/>
    </source>
</evidence>
<dbReference type="EMBL" id="LMZQ01000018">
    <property type="protein sequence ID" value="KRT14483.1"/>
    <property type="molecule type" value="Genomic_DNA"/>
</dbReference>
<comment type="caution">
    <text evidence="1">The sequence shown here is derived from an EMBL/GenBank/DDBJ whole genome shotgun (WGS) entry which is preliminary data.</text>
</comment>
<sequence>MTSLSEVLNALVKQGYTLDFNLKSSQLSGGENPIQEFPEQFLIDRHYRFEGESDPDDEAIVYAISSIDGKIKGIFVNGYGTSSESTGDELIKQLKARTD</sequence>
<accession>A0A0T5VKS9</accession>
<dbReference type="STRING" id="687842.ASU31_19170"/>
<evidence type="ECO:0000313" key="1">
    <source>
        <dbReference type="EMBL" id="KRT14483.1"/>
    </source>
</evidence>
<reference evidence="1 2" key="1">
    <citation type="submission" date="2015-11" db="EMBL/GenBank/DDBJ databases">
        <title>Sequence of Pedobacter ginsenosidimutans.</title>
        <authorList>
            <person name="Carson E."/>
            <person name="Keyser V."/>
            <person name="Newman J."/>
            <person name="Miller J."/>
        </authorList>
    </citation>
    <scope>NUCLEOTIDE SEQUENCE [LARGE SCALE GENOMIC DNA]</scope>
    <source>
        <strain evidence="1 2">KACC 14530</strain>
    </source>
</reference>
<dbReference type="AlphaFoldDB" id="A0A0T5VKS9"/>
<protein>
    <submittedName>
        <fullName evidence="1">Phosphoribosylpyrophosphate synthetase</fullName>
    </submittedName>
</protein>
<dbReference type="Proteomes" id="UP000051950">
    <property type="component" value="Unassembled WGS sequence"/>
</dbReference>